<dbReference type="GO" id="GO:0005576">
    <property type="term" value="C:extracellular region"/>
    <property type="evidence" value="ECO:0007669"/>
    <property type="project" value="UniProtKB-SubCell"/>
</dbReference>
<dbReference type="PANTHER" id="PTHR11486">
    <property type="entry name" value="FIBROBLAST GROWTH FACTOR"/>
    <property type="match status" value="1"/>
</dbReference>
<evidence type="ECO:0000256" key="2">
    <source>
        <dbReference type="ARBA" id="ARBA00007936"/>
    </source>
</evidence>
<comment type="caution">
    <text evidence="10">The sequence shown here is derived from an EMBL/GenBank/DDBJ whole genome shotgun (WGS) entry which is preliminary data.</text>
</comment>
<dbReference type="GO" id="GO:0008083">
    <property type="term" value="F:growth factor activity"/>
    <property type="evidence" value="ECO:0007669"/>
    <property type="project" value="UniProtKB-KW"/>
</dbReference>
<evidence type="ECO:0000256" key="5">
    <source>
        <dbReference type="ARBA" id="ARBA00022729"/>
    </source>
</evidence>
<evidence type="ECO:0000313" key="10">
    <source>
        <dbReference type="EMBL" id="KAJ8340535.1"/>
    </source>
</evidence>
<dbReference type="OrthoDB" id="5960247at2759"/>
<reference evidence="10" key="1">
    <citation type="journal article" date="2023" name="Science">
        <title>Genome structures resolve the early diversification of teleost fishes.</title>
        <authorList>
            <person name="Parey E."/>
            <person name="Louis A."/>
            <person name="Montfort J."/>
            <person name="Bouchez O."/>
            <person name="Roques C."/>
            <person name="Iampietro C."/>
            <person name="Lluch J."/>
            <person name="Castinel A."/>
            <person name="Donnadieu C."/>
            <person name="Desvignes T."/>
            <person name="Floi Bucao C."/>
            <person name="Jouanno E."/>
            <person name="Wen M."/>
            <person name="Mejri S."/>
            <person name="Dirks R."/>
            <person name="Jansen H."/>
            <person name="Henkel C."/>
            <person name="Chen W.J."/>
            <person name="Zahm M."/>
            <person name="Cabau C."/>
            <person name="Klopp C."/>
            <person name="Thompson A.W."/>
            <person name="Robinson-Rechavi M."/>
            <person name="Braasch I."/>
            <person name="Lecointre G."/>
            <person name="Bobe J."/>
            <person name="Postlethwait J.H."/>
            <person name="Berthelot C."/>
            <person name="Roest Crollius H."/>
            <person name="Guiguen Y."/>
        </authorList>
    </citation>
    <scope>NUCLEOTIDE SEQUENCE</scope>
    <source>
        <strain evidence="10">WJC10195</strain>
    </source>
</reference>
<protein>
    <recommendedName>
        <fullName evidence="9">Fibroblast growth factor</fullName>
        <shortName evidence="9">FGF</shortName>
    </recommendedName>
</protein>
<dbReference type="Gene3D" id="2.80.10.50">
    <property type="match status" value="1"/>
</dbReference>
<accession>A0A9Q1EKN0</accession>
<dbReference type="SUPFAM" id="SSF50353">
    <property type="entry name" value="Cytokine"/>
    <property type="match status" value="1"/>
</dbReference>
<keyword evidence="8" id="KW-0497">Mitogen</keyword>
<dbReference type="PROSITE" id="PS00247">
    <property type="entry name" value="HBGF_FGF"/>
    <property type="match status" value="1"/>
</dbReference>
<dbReference type="GO" id="GO:0051781">
    <property type="term" value="P:positive regulation of cell division"/>
    <property type="evidence" value="ECO:0007669"/>
    <property type="project" value="UniProtKB-KW"/>
</dbReference>
<keyword evidence="11" id="KW-1185">Reference proteome</keyword>
<evidence type="ECO:0000256" key="1">
    <source>
        <dbReference type="ARBA" id="ARBA00004613"/>
    </source>
</evidence>
<evidence type="ECO:0000256" key="3">
    <source>
        <dbReference type="ARBA" id="ARBA00022473"/>
    </source>
</evidence>
<dbReference type="Pfam" id="PF00167">
    <property type="entry name" value="FGF"/>
    <property type="match status" value="1"/>
</dbReference>
<dbReference type="EMBL" id="JAINUF010000016">
    <property type="protein sequence ID" value="KAJ8340535.1"/>
    <property type="molecule type" value="Genomic_DNA"/>
</dbReference>
<evidence type="ECO:0000313" key="11">
    <source>
        <dbReference type="Proteomes" id="UP001152622"/>
    </source>
</evidence>
<dbReference type="PRINTS" id="PR00262">
    <property type="entry name" value="IL1HBGF"/>
</dbReference>
<evidence type="ECO:0000256" key="7">
    <source>
        <dbReference type="ARBA" id="ARBA00023030"/>
    </source>
</evidence>
<dbReference type="InterPro" id="IPR008996">
    <property type="entry name" value="IL1/FGF"/>
</dbReference>
<dbReference type="Proteomes" id="UP001152622">
    <property type="component" value="Chromosome 16"/>
</dbReference>
<dbReference type="AlphaFoldDB" id="A0A9Q1EKN0"/>
<dbReference type="SMART" id="SM00442">
    <property type="entry name" value="FGF"/>
    <property type="match status" value="1"/>
</dbReference>
<sequence>MQHTREIGSFVLKQNTTLERHWETLFSRSLARIPGEKREISRDSDYLMGIKRLRRLYCNVGIGFHIQVLPDGKINGVHNENRQSLLEISPVERGVVTLFGMRSGLFVAMNSKGKLYGSRHFNNECKFKEKLLANNYNAYESAAYPGMYIGLSKSGRTKKGNRVSPATTVTHFLPRIEEERRDAANYARICRKSLAPSALWGSLRPGERARTDSNEAGALHFRSHTKEKDLKSEVEQVRARTSGARQRSTRCVFSRGVCAPSSFVEPAVRCLFGTGVRASRCLAIKTGHFKRAGTPPPPISSGTALRAEDFKRGNDVGFHPVIRASEAST</sequence>
<dbReference type="GO" id="GO:0030154">
    <property type="term" value="P:cell differentiation"/>
    <property type="evidence" value="ECO:0007669"/>
    <property type="project" value="UniProtKB-KW"/>
</dbReference>
<evidence type="ECO:0000256" key="4">
    <source>
        <dbReference type="ARBA" id="ARBA00022525"/>
    </source>
</evidence>
<proteinExistence type="inferred from homology"/>
<keyword evidence="5" id="KW-0732">Signal</keyword>
<organism evidence="10 11">
    <name type="scientific">Synaphobranchus kaupii</name>
    <name type="common">Kaup's arrowtooth eel</name>
    <dbReference type="NCBI Taxonomy" id="118154"/>
    <lineage>
        <taxon>Eukaryota</taxon>
        <taxon>Metazoa</taxon>
        <taxon>Chordata</taxon>
        <taxon>Craniata</taxon>
        <taxon>Vertebrata</taxon>
        <taxon>Euteleostomi</taxon>
        <taxon>Actinopterygii</taxon>
        <taxon>Neopterygii</taxon>
        <taxon>Teleostei</taxon>
        <taxon>Anguilliformes</taxon>
        <taxon>Synaphobranchidae</taxon>
        <taxon>Synaphobranchus</taxon>
    </lineage>
</organism>
<dbReference type="InterPro" id="IPR002209">
    <property type="entry name" value="Fibroblast_GF_fam"/>
</dbReference>
<evidence type="ECO:0000256" key="9">
    <source>
        <dbReference type="RuleBase" id="RU049442"/>
    </source>
</evidence>
<dbReference type="PRINTS" id="PR00263">
    <property type="entry name" value="HBGFFGF"/>
</dbReference>
<comment type="subcellular location">
    <subcellularLocation>
        <location evidence="1">Secreted</location>
    </subcellularLocation>
</comment>
<keyword evidence="3" id="KW-0217">Developmental protein</keyword>
<keyword evidence="7" id="KW-0339">Growth factor</keyword>
<comment type="similarity">
    <text evidence="2 9">Belongs to the heparin-binding growth factors family.</text>
</comment>
<dbReference type="FunFam" id="2.80.10.50:FF:000033">
    <property type="entry name" value="Fibroblast growth factor"/>
    <property type="match status" value="1"/>
</dbReference>
<dbReference type="CDD" id="cd23316">
    <property type="entry name" value="beta-trefoil_FGF4"/>
    <property type="match status" value="1"/>
</dbReference>
<keyword evidence="6" id="KW-0221">Differentiation</keyword>
<keyword evidence="4" id="KW-0964">Secreted</keyword>
<gene>
    <name evidence="10" type="ORF">SKAU_G00351680</name>
</gene>
<name>A0A9Q1EKN0_SYNKA</name>
<evidence type="ECO:0000256" key="8">
    <source>
        <dbReference type="ARBA" id="ARBA00023246"/>
    </source>
</evidence>
<evidence type="ECO:0000256" key="6">
    <source>
        <dbReference type="ARBA" id="ARBA00022782"/>
    </source>
</evidence>